<dbReference type="PANTHER" id="PTHR13490">
    <property type="entry name" value="MITOCHONDRIAL 28S RIBOSOMAL PROTEIN S28"/>
    <property type="match status" value="1"/>
</dbReference>
<dbReference type="Proteomes" id="UP000807469">
    <property type="component" value="Unassembled WGS sequence"/>
</dbReference>
<dbReference type="OrthoDB" id="283424at2759"/>
<dbReference type="GO" id="GO:0032543">
    <property type="term" value="P:mitochondrial translation"/>
    <property type="evidence" value="ECO:0007669"/>
    <property type="project" value="InterPro"/>
</dbReference>
<evidence type="ECO:0000259" key="1">
    <source>
        <dbReference type="Pfam" id="PF10213"/>
    </source>
</evidence>
<dbReference type="PANTHER" id="PTHR13490:SF0">
    <property type="entry name" value="SMALL RIBOSOMAL SUBUNIT PROTEIN MS35"/>
    <property type="match status" value="1"/>
</dbReference>
<dbReference type="AlphaFoldDB" id="A0A9P5Z1H1"/>
<evidence type="ECO:0000313" key="2">
    <source>
        <dbReference type="EMBL" id="KAF9479697.1"/>
    </source>
</evidence>
<dbReference type="InterPro" id="IPR019349">
    <property type="entry name" value="Ribosomal_mS35_mit"/>
</dbReference>
<sequence>MLLQYMRLIEHEMPKLVAFRKPFNPPTLETPLIVRSMHYQGEYHPATVKRVIVVPVNSLPLKGEKAIHKFKLLAGSRWTPDPPKDAGISGLDDWGSGYFKISCEDFPKPAQNLKWASDKLDKLVAIANNPSDTFEDLPLDLRHVVSKIRKGKKGDHLGGRAFHRPSILDFPKEWLPQPPQSATP</sequence>
<feature type="domain" description="Small ribosomal subunit protein mS35 mitochondrial conserved" evidence="1">
    <location>
        <begin position="22"/>
        <end position="174"/>
    </location>
</feature>
<organism evidence="2 3">
    <name type="scientific">Pholiota conissans</name>
    <dbReference type="NCBI Taxonomy" id="109636"/>
    <lineage>
        <taxon>Eukaryota</taxon>
        <taxon>Fungi</taxon>
        <taxon>Dikarya</taxon>
        <taxon>Basidiomycota</taxon>
        <taxon>Agaricomycotina</taxon>
        <taxon>Agaricomycetes</taxon>
        <taxon>Agaricomycetidae</taxon>
        <taxon>Agaricales</taxon>
        <taxon>Agaricineae</taxon>
        <taxon>Strophariaceae</taxon>
        <taxon>Pholiota</taxon>
    </lineage>
</organism>
<name>A0A9P5Z1H1_9AGAR</name>
<dbReference type="Pfam" id="PF10213">
    <property type="entry name" value="MRP-S28"/>
    <property type="match status" value="1"/>
</dbReference>
<evidence type="ECO:0000313" key="3">
    <source>
        <dbReference type="Proteomes" id="UP000807469"/>
    </source>
</evidence>
<dbReference type="InterPro" id="IPR039848">
    <property type="entry name" value="Ribosomal_mS35_mt"/>
</dbReference>
<dbReference type="EMBL" id="MU155207">
    <property type="protein sequence ID" value="KAF9479697.1"/>
    <property type="molecule type" value="Genomic_DNA"/>
</dbReference>
<reference evidence="2" key="1">
    <citation type="submission" date="2020-11" db="EMBL/GenBank/DDBJ databases">
        <authorList>
            <consortium name="DOE Joint Genome Institute"/>
            <person name="Ahrendt S."/>
            <person name="Riley R."/>
            <person name="Andreopoulos W."/>
            <person name="Labutti K."/>
            <person name="Pangilinan J."/>
            <person name="Ruiz-Duenas F.J."/>
            <person name="Barrasa J.M."/>
            <person name="Sanchez-Garcia M."/>
            <person name="Camarero S."/>
            <person name="Miyauchi S."/>
            <person name="Serrano A."/>
            <person name="Linde D."/>
            <person name="Babiker R."/>
            <person name="Drula E."/>
            <person name="Ayuso-Fernandez I."/>
            <person name="Pacheco R."/>
            <person name="Padilla G."/>
            <person name="Ferreira P."/>
            <person name="Barriuso J."/>
            <person name="Kellner H."/>
            <person name="Castanera R."/>
            <person name="Alfaro M."/>
            <person name="Ramirez L."/>
            <person name="Pisabarro A.G."/>
            <person name="Kuo A."/>
            <person name="Tritt A."/>
            <person name="Lipzen A."/>
            <person name="He G."/>
            <person name="Yan M."/>
            <person name="Ng V."/>
            <person name="Cullen D."/>
            <person name="Martin F."/>
            <person name="Rosso M.-N."/>
            <person name="Henrissat B."/>
            <person name="Hibbett D."/>
            <person name="Martinez A.T."/>
            <person name="Grigoriev I.V."/>
        </authorList>
    </citation>
    <scope>NUCLEOTIDE SEQUENCE</scope>
    <source>
        <strain evidence="2">CIRM-BRFM 674</strain>
    </source>
</reference>
<keyword evidence="3" id="KW-1185">Reference proteome</keyword>
<dbReference type="GO" id="GO:0003735">
    <property type="term" value="F:structural constituent of ribosome"/>
    <property type="evidence" value="ECO:0007669"/>
    <property type="project" value="InterPro"/>
</dbReference>
<dbReference type="GO" id="GO:0005763">
    <property type="term" value="C:mitochondrial small ribosomal subunit"/>
    <property type="evidence" value="ECO:0007669"/>
    <property type="project" value="TreeGrafter"/>
</dbReference>
<comment type="caution">
    <text evidence="2">The sequence shown here is derived from an EMBL/GenBank/DDBJ whole genome shotgun (WGS) entry which is preliminary data.</text>
</comment>
<accession>A0A9P5Z1H1</accession>
<gene>
    <name evidence="2" type="ORF">BDN70DRAFT_806631</name>
</gene>
<protein>
    <recommendedName>
        <fullName evidence="1">Small ribosomal subunit protein mS35 mitochondrial conserved domain-containing protein</fullName>
    </recommendedName>
</protein>
<proteinExistence type="predicted"/>